<evidence type="ECO:0000313" key="4">
    <source>
        <dbReference type="Proteomes" id="UP000290288"/>
    </source>
</evidence>
<feature type="region of interest" description="Disordered" evidence="1">
    <location>
        <begin position="746"/>
        <end position="775"/>
    </location>
</feature>
<keyword evidence="2" id="KW-0472">Membrane</keyword>
<dbReference type="OrthoDB" id="3350156at2759"/>
<feature type="compositionally biased region" description="Basic and acidic residues" evidence="1">
    <location>
        <begin position="749"/>
        <end position="762"/>
    </location>
</feature>
<proteinExistence type="predicted"/>
<feature type="compositionally biased region" description="Acidic residues" evidence="1">
    <location>
        <begin position="75"/>
        <end position="86"/>
    </location>
</feature>
<feature type="compositionally biased region" description="Low complexity" evidence="1">
    <location>
        <begin position="57"/>
        <end position="66"/>
    </location>
</feature>
<evidence type="ECO:0000256" key="2">
    <source>
        <dbReference type="SAM" id="Phobius"/>
    </source>
</evidence>
<evidence type="ECO:0000313" key="3">
    <source>
        <dbReference type="EMBL" id="RXW20865.1"/>
    </source>
</evidence>
<feature type="compositionally biased region" description="Low complexity" evidence="1">
    <location>
        <begin position="180"/>
        <end position="215"/>
    </location>
</feature>
<dbReference type="Proteomes" id="UP000290288">
    <property type="component" value="Unassembled WGS sequence"/>
</dbReference>
<dbReference type="STRING" id="2316362.A0A4Q2DPU9"/>
<feature type="compositionally biased region" description="Basic and acidic residues" evidence="1">
    <location>
        <begin position="18"/>
        <end position="27"/>
    </location>
</feature>
<feature type="region of interest" description="Disordered" evidence="1">
    <location>
        <begin position="18"/>
        <end position="328"/>
    </location>
</feature>
<feature type="compositionally biased region" description="Polar residues" evidence="1">
    <location>
        <begin position="596"/>
        <end position="608"/>
    </location>
</feature>
<sequence>METTDTIGEMDGLLRVEGPRVNLDDGYRPQGRISESASTVRALPASILAELERIHHSQQQSGSSDSTEVGHKPEDQEDDEEEDDGEGSSLGTSRVGSDGGGGTPPGDRRAKDEGGTPLHPSSQQHQHQQPQPNPTTDRSVPAAAPALAPFLMPRSLEASHSTNFSFPSMPPSPRLDGADSSALPSPSESVSSLPSVGSSFFFSSAAASPGFPPRSFSHHEHDFHHHEHEDHAQDGQHRLQSRPASQEGRQRREREQQESALDKAGGGRSSPQNHRRRRTVRQQRSESTFSSLESSPSSLELIFGGRASSRSRSRRGAGGAGGRRRSFGQQHYAYSSDNAGATSGLIIPSLSLPPALKRPTPYGQTLGEMRLLVLARQGAAPGGRGFLATLLLEDNEDIVEVGEWEDPVPVELLAAKQGSGGDGDGGEKDLLDGLDEDMVQLGRAGAKVLRASTDWIEHNDAHGLEKYEPLKNVEVVELPGYDALTDGDALVTKIKNIVHAPFHAVSDVLHPDSQPSAVVANLVGSASTPLFTALILLLPSSLTPLDRHIVDSLGAHIPIIVLPASAASSASTSSSYPVSSSSSFSASFPASRDSPVHTQPHQLPQHNTAAPASVSIPAYPEISARKTLHAPLVLSSFRPRDAVALKHGLFHSPETLATLRMEAAGRFLRWREVDRVVRGLHGGDPAALYSRALSKERGVRRGGERKGSAQIGWRGWDKEKWEWQWMADFSRDVAVGIRERSMLLGEGVPRGEESQDGVRSEVDGSPDEEGEGEGEVAFEHGLEEKHAAPRIIAYTHSHSFDPLHFPSLFLFTVSMLGPLKTRVVEAVKRMCLMPFALVFEPGRRATTLATPRNRGLPSDTTMDEQEFDEKDAGQLVPGNLQSQGQTQKWVVVGGLVGASFCVGVAAGVAVARGGD</sequence>
<evidence type="ECO:0000256" key="1">
    <source>
        <dbReference type="SAM" id="MobiDB-lite"/>
    </source>
</evidence>
<feature type="compositionally biased region" description="Low complexity" evidence="1">
    <location>
        <begin position="119"/>
        <end position="130"/>
    </location>
</feature>
<dbReference type="EMBL" id="SDEE01000130">
    <property type="protein sequence ID" value="RXW20865.1"/>
    <property type="molecule type" value="Genomic_DNA"/>
</dbReference>
<keyword evidence="4" id="KW-1185">Reference proteome</keyword>
<reference evidence="3 4" key="1">
    <citation type="submission" date="2019-01" db="EMBL/GenBank/DDBJ databases">
        <title>Draft genome sequence of Psathyrella aberdarensis IHI B618.</title>
        <authorList>
            <person name="Buettner E."/>
            <person name="Kellner H."/>
        </authorList>
    </citation>
    <scope>NUCLEOTIDE SEQUENCE [LARGE SCALE GENOMIC DNA]</scope>
    <source>
        <strain evidence="3 4">IHI B618</strain>
    </source>
</reference>
<protein>
    <submittedName>
        <fullName evidence="3">Uncharacterized protein</fullName>
    </submittedName>
</protein>
<comment type="caution">
    <text evidence="3">The sequence shown here is derived from an EMBL/GenBank/DDBJ whole genome shotgun (WGS) entry which is preliminary data.</text>
</comment>
<accession>A0A4Q2DPU9</accession>
<gene>
    <name evidence="3" type="ORF">EST38_g5003</name>
</gene>
<dbReference type="AlphaFoldDB" id="A0A4Q2DPU9"/>
<feature type="compositionally biased region" description="Basic and acidic residues" evidence="1">
    <location>
        <begin position="248"/>
        <end position="261"/>
    </location>
</feature>
<keyword evidence="2" id="KW-0812">Transmembrane</keyword>
<feature type="compositionally biased region" description="Acidic residues" evidence="1">
    <location>
        <begin position="764"/>
        <end position="775"/>
    </location>
</feature>
<feature type="compositionally biased region" description="Basic and acidic residues" evidence="1">
    <location>
        <begin position="217"/>
        <end position="237"/>
    </location>
</feature>
<keyword evidence="2" id="KW-1133">Transmembrane helix</keyword>
<feature type="region of interest" description="Disordered" evidence="1">
    <location>
        <begin position="589"/>
        <end position="608"/>
    </location>
</feature>
<feature type="compositionally biased region" description="Low complexity" evidence="1">
    <location>
        <begin position="285"/>
        <end position="308"/>
    </location>
</feature>
<feature type="region of interest" description="Disordered" evidence="1">
    <location>
        <begin position="848"/>
        <end position="869"/>
    </location>
</feature>
<organism evidence="3 4">
    <name type="scientific">Candolleomyces aberdarensis</name>
    <dbReference type="NCBI Taxonomy" id="2316362"/>
    <lineage>
        <taxon>Eukaryota</taxon>
        <taxon>Fungi</taxon>
        <taxon>Dikarya</taxon>
        <taxon>Basidiomycota</taxon>
        <taxon>Agaricomycotina</taxon>
        <taxon>Agaricomycetes</taxon>
        <taxon>Agaricomycetidae</taxon>
        <taxon>Agaricales</taxon>
        <taxon>Agaricineae</taxon>
        <taxon>Psathyrellaceae</taxon>
        <taxon>Candolleomyces</taxon>
    </lineage>
</organism>
<name>A0A4Q2DPU9_9AGAR</name>
<feature type="transmembrane region" description="Helical" evidence="2">
    <location>
        <begin position="889"/>
        <end position="911"/>
    </location>
</feature>